<sequence length="127" mass="14124">MIGGGVRGTDERSFSRGVYILRRGRGDQLARCEERVKILMTGGSGKTSVALWVAEGLEIEPGVGAQTVLVLVPTINLLAQTLREWRDTTRWTQGQYEMLCVCSDAGVANPTFWENQKTSRRRLLNVL</sequence>
<dbReference type="GO" id="GO:0003677">
    <property type="term" value="F:DNA binding"/>
    <property type="evidence" value="ECO:0007669"/>
    <property type="project" value="InterPro"/>
</dbReference>
<keyword evidence="3" id="KW-1185">Reference proteome</keyword>
<comment type="caution">
    <text evidence="2">The sequence shown here is derived from an EMBL/GenBank/DDBJ whole genome shotgun (WGS) entry which is preliminary data.</text>
</comment>
<gene>
    <name evidence="2" type="ORF">CYMTET_17924</name>
</gene>
<evidence type="ECO:0000313" key="3">
    <source>
        <dbReference type="Proteomes" id="UP001190700"/>
    </source>
</evidence>
<dbReference type="Pfam" id="PF04851">
    <property type="entry name" value="ResIII"/>
    <property type="match status" value="1"/>
</dbReference>
<feature type="domain" description="Helicase/UvrB N-terminal" evidence="1">
    <location>
        <begin position="31"/>
        <end position="90"/>
    </location>
</feature>
<dbReference type="GO" id="GO:0005524">
    <property type="term" value="F:ATP binding"/>
    <property type="evidence" value="ECO:0007669"/>
    <property type="project" value="InterPro"/>
</dbReference>
<dbReference type="GO" id="GO:0016787">
    <property type="term" value="F:hydrolase activity"/>
    <property type="evidence" value="ECO:0007669"/>
    <property type="project" value="InterPro"/>
</dbReference>
<proteinExistence type="predicted"/>
<dbReference type="Proteomes" id="UP001190700">
    <property type="component" value="Unassembled WGS sequence"/>
</dbReference>
<protein>
    <recommendedName>
        <fullName evidence="1">Helicase/UvrB N-terminal domain-containing protein</fullName>
    </recommendedName>
</protein>
<dbReference type="InterPro" id="IPR027417">
    <property type="entry name" value="P-loop_NTPase"/>
</dbReference>
<name>A0AAE0G9Q2_9CHLO</name>
<evidence type="ECO:0000259" key="1">
    <source>
        <dbReference type="Pfam" id="PF04851"/>
    </source>
</evidence>
<organism evidence="2 3">
    <name type="scientific">Cymbomonas tetramitiformis</name>
    <dbReference type="NCBI Taxonomy" id="36881"/>
    <lineage>
        <taxon>Eukaryota</taxon>
        <taxon>Viridiplantae</taxon>
        <taxon>Chlorophyta</taxon>
        <taxon>Pyramimonadophyceae</taxon>
        <taxon>Pyramimonadales</taxon>
        <taxon>Pyramimonadaceae</taxon>
        <taxon>Cymbomonas</taxon>
    </lineage>
</organism>
<dbReference type="SUPFAM" id="SSF52540">
    <property type="entry name" value="P-loop containing nucleoside triphosphate hydrolases"/>
    <property type="match status" value="1"/>
</dbReference>
<accession>A0AAE0G9Q2</accession>
<dbReference type="InterPro" id="IPR006935">
    <property type="entry name" value="Helicase/UvrB_N"/>
</dbReference>
<dbReference type="EMBL" id="LGRX02008195">
    <property type="protein sequence ID" value="KAK3273863.1"/>
    <property type="molecule type" value="Genomic_DNA"/>
</dbReference>
<dbReference type="Gene3D" id="3.40.50.300">
    <property type="entry name" value="P-loop containing nucleotide triphosphate hydrolases"/>
    <property type="match status" value="1"/>
</dbReference>
<dbReference type="AlphaFoldDB" id="A0AAE0G9Q2"/>
<reference evidence="2 3" key="1">
    <citation type="journal article" date="2015" name="Genome Biol. Evol.">
        <title>Comparative Genomics of a Bacterivorous Green Alga Reveals Evolutionary Causalities and Consequences of Phago-Mixotrophic Mode of Nutrition.</title>
        <authorList>
            <person name="Burns J.A."/>
            <person name="Paasch A."/>
            <person name="Narechania A."/>
            <person name="Kim E."/>
        </authorList>
    </citation>
    <scope>NUCLEOTIDE SEQUENCE [LARGE SCALE GENOMIC DNA]</scope>
    <source>
        <strain evidence="2 3">PLY_AMNH</strain>
    </source>
</reference>
<evidence type="ECO:0000313" key="2">
    <source>
        <dbReference type="EMBL" id="KAK3273863.1"/>
    </source>
</evidence>